<feature type="domain" description="Reverse transcriptase" evidence="9">
    <location>
        <begin position="787"/>
        <end position="878"/>
    </location>
</feature>
<dbReference type="EMBL" id="QXFT01002779">
    <property type="protein sequence ID" value="KAE9293254.1"/>
    <property type="molecule type" value="Genomic_DNA"/>
</dbReference>
<evidence type="ECO:0000313" key="10">
    <source>
        <dbReference type="EMBL" id="KAE8983859.1"/>
    </source>
</evidence>
<evidence type="ECO:0000256" key="5">
    <source>
        <dbReference type="ARBA" id="ARBA00022759"/>
    </source>
</evidence>
<keyword evidence="4" id="KW-0540">Nuclease</keyword>
<dbReference type="GO" id="GO:0008233">
    <property type="term" value="F:peptidase activity"/>
    <property type="evidence" value="ECO:0007669"/>
    <property type="project" value="UniProtKB-KW"/>
</dbReference>
<feature type="compositionally biased region" description="Acidic residues" evidence="8">
    <location>
        <begin position="1"/>
        <end position="14"/>
    </location>
</feature>
<dbReference type="PANTHER" id="PTHR24559:SF444">
    <property type="entry name" value="REVERSE TRANSCRIPTASE DOMAIN-CONTAINING PROTEIN"/>
    <property type="match status" value="1"/>
</dbReference>
<evidence type="ECO:0000256" key="1">
    <source>
        <dbReference type="ARBA" id="ARBA00022670"/>
    </source>
</evidence>
<dbReference type="Proteomes" id="UP000434957">
    <property type="component" value="Unassembled WGS sequence"/>
</dbReference>
<dbReference type="AlphaFoldDB" id="A0A6A3ILM6"/>
<evidence type="ECO:0000259" key="9">
    <source>
        <dbReference type="Pfam" id="PF00078"/>
    </source>
</evidence>
<keyword evidence="6" id="KW-0378">Hydrolase</keyword>
<evidence type="ECO:0000313" key="11">
    <source>
        <dbReference type="EMBL" id="KAE9293254.1"/>
    </source>
</evidence>
<organism evidence="10 12">
    <name type="scientific">Phytophthora rubi</name>
    <dbReference type="NCBI Taxonomy" id="129364"/>
    <lineage>
        <taxon>Eukaryota</taxon>
        <taxon>Sar</taxon>
        <taxon>Stramenopiles</taxon>
        <taxon>Oomycota</taxon>
        <taxon>Peronosporomycetes</taxon>
        <taxon>Peronosporales</taxon>
        <taxon>Peronosporaceae</taxon>
        <taxon>Phytophthora</taxon>
    </lineage>
</organism>
<keyword evidence="5" id="KW-0255">Endonuclease</keyword>
<evidence type="ECO:0000256" key="6">
    <source>
        <dbReference type="ARBA" id="ARBA00022801"/>
    </source>
</evidence>
<evidence type="ECO:0000256" key="7">
    <source>
        <dbReference type="ARBA" id="ARBA00022918"/>
    </source>
</evidence>
<feature type="compositionally biased region" description="Low complexity" evidence="8">
    <location>
        <begin position="15"/>
        <end position="26"/>
    </location>
</feature>
<feature type="compositionally biased region" description="Polar residues" evidence="8">
    <location>
        <begin position="503"/>
        <end position="521"/>
    </location>
</feature>
<keyword evidence="2" id="KW-0808">Transferase</keyword>
<dbReference type="InterPro" id="IPR053134">
    <property type="entry name" value="RNA-dir_DNA_polymerase"/>
</dbReference>
<evidence type="ECO:0000256" key="3">
    <source>
        <dbReference type="ARBA" id="ARBA00022695"/>
    </source>
</evidence>
<feature type="region of interest" description="Disordered" evidence="8">
    <location>
        <begin position="398"/>
        <end position="453"/>
    </location>
</feature>
<dbReference type="GO" id="GO:0006508">
    <property type="term" value="P:proteolysis"/>
    <property type="evidence" value="ECO:0007669"/>
    <property type="project" value="UniProtKB-KW"/>
</dbReference>
<dbReference type="Proteomes" id="UP000429607">
    <property type="component" value="Unassembled WGS sequence"/>
</dbReference>
<dbReference type="InterPro" id="IPR043128">
    <property type="entry name" value="Rev_trsase/Diguanyl_cyclase"/>
</dbReference>
<dbReference type="EMBL" id="QXFV01002746">
    <property type="protein sequence ID" value="KAE8983859.1"/>
    <property type="molecule type" value="Genomic_DNA"/>
</dbReference>
<accession>A0A6A3ILM6</accession>
<feature type="compositionally biased region" description="Gly residues" evidence="8">
    <location>
        <begin position="415"/>
        <end position="452"/>
    </location>
</feature>
<feature type="region of interest" description="Disordered" evidence="8">
    <location>
        <begin position="1"/>
        <end position="88"/>
    </location>
</feature>
<dbReference type="InterPro" id="IPR000477">
    <property type="entry name" value="RT_dom"/>
</dbReference>
<evidence type="ECO:0000256" key="2">
    <source>
        <dbReference type="ARBA" id="ARBA00022679"/>
    </source>
</evidence>
<feature type="region of interest" description="Disordered" evidence="8">
    <location>
        <begin position="488"/>
        <end position="521"/>
    </location>
</feature>
<protein>
    <recommendedName>
        <fullName evidence="9">Reverse transcriptase domain-containing protein</fullName>
    </recommendedName>
</protein>
<keyword evidence="1" id="KW-0645">Protease</keyword>
<keyword evidence="7" id="KW-0695">RNA-directed DNA polymerase</keyword>
<keyword evidence="13" id="KW-1185">Reference proteome</keyword>
<dbReference type="FunFam" id="3.10.10.10:FF:000007">
    <property type="entry name" value="Retrovirus-related Pol polyprotein from transposon 17.6-like Protein"/>
    <property type="match status" value="1"/>
</dbReference>
<feature type="compositionally biased region" description="Basic and acidic residues" evidence="8">
    <location>
        <begin position="590"/>
        <end position="618"/>
    </location>
</feature>
<evidence type="ECO:0000256" key="8">
    <source>
        <dbReference type="SAM" id="MobiDB-lite"/>
    </source>
</evidence>
<dbReference type="SUPFAM" id="SSF56672">
    <property type="entry name" value="DNA/RNA polymerases"/>
    <property type="match status" value="1"/>
</dbReference>
<reference evidence="10 12" key="1">
    <citation type="submission" date="2018-09" db="EMBL/GenBank/DDBJ databases">
        <title>Genomic investigation of the strawberry pathogen Phytophthora fragariae indicates pathogenicity is determined by transcriptional variation in three key races.</title>
        <authorList>
            <person name="Adams T.M."/>
            <person name="Armitage A.D."/>
            <person name="Sobczyk M.K."/>
            <person name="Bates H.J."/>
            <person name="Dunwell J.M."/>
            <person name="Nellist C.F."/>
            <person name="Harrison R.J."/>
        </authorList>
    </citation>
    <scope>NUCLEOTIDE SEQUENCE [LARGE SCALE GENOMIC DNA]</scope>
    <source>
        <strain evidence="10 12">SCRP249</strain>
        <strain evidence="11 13">SCRP333</strain>
    </source>
</reference>
<evidence type="ECO:0000256" key="4">
    <source>
        <dbReference type="ARBA" id="ARBA00022722"/>
    </source>
</evidence>
<feature type="compositionally biased region" description="Polar residues" evidence="8">
    <location>
        <begin position="53"/>
        <end position="67"/>
    </location>
</feature>
<dbReference type="GO" id="GO:0004519">
    <property type="term" value="F:endonuclease activity"/>
    <property type="evidence" value="ECO:0007669"/>
    <property type="project" value="UniProtKB-KW"/>
</dbReference>
<dbReference type="PANTHER" id="PTHR24559">
    <property type="entry name" value="TRANSPOSON TY3-I GAG-POL POLYPROTEIN"/>
    <property type="match status" value="1"/>
</dbReference>
<evidence type="ECO:0000313" key="12">
    <source>
        <dbReference type="Proteomes" id="UP000429607"/>
    </source>
</evidence>
<feature type="compositionally biased region" description="Polar residues" evidence="8">
    <location>
        <begin position="74"/>
        <end position="84"/>
    </location>
</feature>
<evidence type="ECO:0000313" key="13">
    <source>
        <dbReference type="Proteomes" id="UP000434957"/>
    </source>
</evidence>
<gene>
    <name evidence="10" type="ORF">PR001_g23334</name>
    <name evidence="11" type="ORF">PR003_g24548</name>
</gene>
<proteinExistence type="predicted"/>
<sequence length="884" mass="95696">MRLNTDGDDGDGDEVVVSSGVAIAAAGDDDSDDHSGDSSGGDDNHGDGGWSSTANQQPASNQQATSNQREEARTSNQPAAASSNQDEELEAMDWWEVLSPAQQRAMMKRFITQPTVIAAPALVATMAMDTQPRRTKRKKLLIDDFKGTASESVEAWLATVPQEVSRQRELGGDTWTSVKLFYGVTAHLKGAASKWFISVSEEMDEPSNTLPVGCGRRERLTDFADSLAEIGFGKRVLAESYVEAFLNGLNNEITAMQVRTSEPRTLDEAVQFAVDKCGEYGEGHRVTDWRVAKRRYREDRDLTEDDAAATKHKKVKTEPDQIDWNKLGLGFGVGADTPPNYDTAGKAVSGLAKASVKDPLSLVTLQALMMVSSVQDPKPAAGKAKTAKTLDIKAEEDAHAPATGAQDNQQTHNRYGGGGGYRGPSGAGGRQGSGGGRGAGRGGGRSAYGPPGGYKSIARRLQVHCPAEGGDLVRPLWRSWPLVARVPHSPGGRDEDGTGERGVQQSSGWAHRGTGSSTSVGKRTTAVEAGTLLLVDEGHPGGSTRPCSCASARAARRVQMRTTAQEVELERSERQAPARLAKRKSGGVENVRDPTQRKSGDDHGTAEVPGKDDEAREADGQKVILPFTCHGVTTLEQAGERQANVRLAKTVKVTTNTLNLVRVKVDAPDGTTGVFVPKPSSKRHLVMSPTAATVHEGVVRVAVINIEGKREKLPAREVLDTWVPTEDTMQMLSLNAELEKARVKEWVSALRKEDGKPMKNEASFGRWSPTSVTWSSRCCSVPVKDVYPLPRVDETLEALHGSRRFTSLDLHSGYWQLAVAEKDKPKTAFTTRRGLFQFRRMPFGLCNAPSTFQRLMDYVLRGLTWICCLVYLDDVIILGVLTFQ</sequence>
<keyword evidence="3" id="KW-0548">Nucleotidyltransferase</keyword>
<dbReference type="Pfam" id="PF00078">
    <property type="entry name" value="RVT_1"/>
    <property type="match status" value="1"/>
</dbReference>
<dbReference type="Gene3D" id="3.10.10.10">
    <property type="entry name" value="HIV Type 1 Reverse Transcriptase, subunit A, domain 1"/>
    <property type="match status" value="1"/>
</dbReference>
<dbReference type="GO" id="GO:0003964">
    <property type="term" value="F:RNA-directed DNA polymerase activity"/>
    <property type="evidence" value="ECO:0007669"/>
    <property type="project" value="UniProtKB-KW"/>
</dbReference>
<feature type="region of interest" description="Disordered" evidence="8">
    <location>
        <begin position="561"/>
        <end position="618"/>
    </location>
</feature>
<dbReference type="InterPro" id="IPR043502">
    <property type="entry name" value="DNA/RNA_pol_sf"/>
</dbReference>
<dbReference type="CDD" id="cd01647">
    <property type="entry name" value="RT_LTR"/>
    <property type="match status" value="1"/>
</dbReference>
<name>A0A6A3ILM6_9STRA</name>
<dbReference type="Gene3D" id="3.30.70.270">
    <property type="match status" value="1"/>
</dbReference>
<comment type="caution">
    <text evidence="10">The sequence shown here is derived from an EMBL/GenBank/DDBJ whole genome shotgun (WGS) entry which is preliminary data.</text>
</comment>